<dbReference type="Pfam" id="PF00005">
    <property type="entry name" value="ABC_tran"/>
    <property type="match status" value="1"/>
</dbReference>
<name>A0A212IVZ1_9PROT</name>
<keyword evidence="3 5" id="KW-0067">ATP-binding</keyword>
<organism evidence="5">
    <name type="scientific">uncultured Alphaproteobacteria bacterium</name>
    <dbReference type="NCBI Taxonomy" id="91750"/>
    <lineage>
        <taxon>Bacteria</taxon>
        <taxon>Pseudomonadati</taxon>
        <taxon>Pseudomonadota</taxon>
        <taxon>Alphaproteobacteria</taxon>
        <taxon>environmental samples</taxon>
    </lineage>
</organism>
<keyword evidence="5" id="KW-0378">Hydrolase</keyword>
<evidence type="ECO:0000256" key="3">
    <source>
        <dbReference type="ARBA" id="ARBA00022840"/>
    </source>
</evidence>
<reference evidence="5" key="1">
    <citation type="submission" date="2016-04" db="EMBL/GenBank/DDBJ databases">
        <authorList>
            <person name="Evans L.H."/>
            <person name="Alamgir A."/>
            <person name="Owens N."/>
            <person name="Weber N.D."/>
            <person name="Virtaneva K."/>
            <person name="Barbian K."/>
            <person name="Babar A."/>
            <person name="Rosenke K."/>
        </authorList>
    </citation>
    <scope>NUCLEOTIDE SEQUENCE</scope>
    <source>
        <strain evidence="5">86</strain>
    </source>
</reference>
<dbReference type="GO" id="GO:0005524">
    <property type="term" value="F:ATP binding"/>
    <property type="evidence" value="ECO:0007669"/>
    <property type="project" value="UniProtKB-KW"/>
</dbReference>
<dbReference type="AlphaFoldDB" id="A0A212IVZ1"/>
<protein>
    <submittedName>
        <fullName evidence="5">Lipoprotein-releasing system ATP-binding protein LolD</fullName>
        <ecNumber evidence="5">3.6.3.-</ecNumber>
    </submittedName>
</protein>
<evidence type="ECO:0000256" key="1">
    <source>
        <dbReference type="ARBA" id="ARBA00005417"/>
    </source>
</evidence>
<dbReference type="PROSITE" id="PS50893">
    <property type="entry name" value="ABC_TRANSPORTER_2"/>
    <property type="match status" value="1"/>
</dbReference>
<dbReference type="PANTHER" id="PTHR24220">
    <property type="entry name" value="IMPORT ATP-BINDING PROTEIN"/>
    <property type="match status" value="1"/>
</dbReference>
<evidence type="ECO:0000313" key="5">
    <source>
        <dbReference type="EMBL" id="SBV91378.1"/>
    </source>
</evidence>
<gene>
    <name evidence="5" type="primary">lolD</name>
    <name evidence="5" type="ORF">KL86APRO_10119</name>
</gene>
<dbReference type="GO" id="GO:0016887">
    <property type="term" value="F:ATP hydrolysis activity"/>
    <property type="evidence" value="ECO:0007669"/>
    <property type="project" value="InterPro"/>
</dbReference>
<dbReference type="InterPro" id="IPR015854">
    <property type="entry name" value="ABC_transpr_LolD-like"/>
</dbReference>
<sequence length="231" mass="23533">MVIELTDVAIRRGGKGGFLMSVPKFAVAAGEAVAITGASGSGKSTVLDALGLVLRPEAAAGFRCCGADAATLWRADDLDGLAAARAAGIGYILQTGGLLPFLSVRENIGLSPSLLGQKDFARHVAMLVEALGLGPHLAKMPAQLSIGERQRAAIARALAHRPALLLADEPTASLDPVNAGKVLDLLLGLVKGLGTALVLVSHDWSKVASLGLRRYATASATAGGWLAEVAS</sequence>
<dbReference type="GO" id="GO:0005886">
    <property type="term" value="C:plasma membrane"/>
    <property type="evidence" value="ECO:0007669"/>
    <property type="project" value="TreeGrafter"/>
</dbReference>
<proteinExistence type="inferred from homology"/>
<feature type="domain" description="ABC transporter" evidence="4">
    <location>
        <begin position="3"/>
        <end position="229"/>
    </location>
</feature>
<dbReference type="InterPro" id="IPR003439">
    <property type="entry name" value="ABC_transporter-like_ATP-bd"/>
</dbReference>
<keyword evidence="5" id="KW-0449">Lipoprotein</keyword>
<keyword evidence="2" id="KW-0547">Nucleotide-binding</keyword>
<dbReference type="Gene3D" id="3.40.50.300">
    <property type="entry name" value="P-loop containing nucleotide triphosphate hydrolases"/>
    <property type="match status" value="1"/>
</dbReference>
<dbReference type="SMART" id="SM00382">
    <property type="entry name" value="AAA"/>
    <property type="match status" value="1"/>
</dbReference>
<accession>A0A212IVZ1</accession>
<dbReference type="GO" id="GO:0044874">
    <property type="term" value="P:lipoprotein localization to outer membrane"/>
    <property type="evidence" value="ECO:0007669"/>
    <property type="project" value="TreeGrafter"/>
</dbReference>
<evidence type="ECO:0000259" key="4">
    <source>
        <dbReference type="PROSITE" id="PS50893"/>
    </source>
</evidence>
<dbReference type="SUPFAM" id="SSF52540">
    <property type="entry name" value="P-loop containing nucleoside triphosphate hydrolases"/>
    <property type="match status" value="1"/>
</dbReference>
<comment type="similarity">
    <text evidence="1">Belongs to the ABC transporter superfamily.</text>
</comment>
<dbReference type="GO" id="GO:0022857">
    <property type="term" value="F:transmembrane transporter activity"/>
    <property type="evidence" value="ECO:0007669"/>
    <property type="project" value="TreeGrafter"/>
</dbReference>
<dbReference type="PANTHER" id="PTHR24220:SF689">
    <property type="entry name" value="LIPOPROTEIN-RELEASING SYSTEM ATP-BINDING PROTEIN LOLD"/>
    <property type="match status" value="1"/>
</dbReference>
<evidence type="ECO:0000256" key="2">
    <source>
        <dbReference type="ARBA" id="ARBA00022741"/>
    </source>
</evidence>
<dbReference type="InterPro" id="IPR027417">
    <property type="entry name" value="P-loop_NTPase"/>
</dbReference>
<dbReference type="InterPro" id="IPR003593">
    <property type="entry name" value="AAA+_ATPase"/>
</dbReference>
<dbReference type="EMBL" id="FLUO01000001">
    <property type="protein sequence ID" value="SBV91378.1"/>
    <property type="molecule type" value="Genomic_DNA"/>
</dbReference>
<dbReference type="GO" id="GO:0089705">
    <property type="term" value="P:protein localization to outer membrane"/>
    <property type="evidence" value="ECO:0007669"/>
    <property type="project" value="TreeGrafter"/>
</dbReference>
<dbReference type="EC" id="3.6.3.-" evidence="5"/>